<evidence type="ECO:0000313" key="4">
    <source>
        <dbReference type="EMBL" id="TWO68649.1"/>
    </source>
</evidence>
<dbReference type="GO" id="GO:0003677">
    <property type="term" value="F:DNA binding"/>
    <property type="evidence" value="ECO:0007669"/>
    <property type="project" value="UniProtKB-UniRule"/>
</dbReference>
<evidence type="ECO:0000313" key="5">
    <source>
        <dbReference type="Proteomes" id="UP000318199"/>
    </source>
</evidence>
<proteinExistence type="predicted"/>
<feature type="region of interest" description="Disordered" evidence="2">
    <location>
        <begin position="1"/>
        <end position="42"/>
    </location>
</feature>
<feature type="region of interest" description="Disordered" evidence="2">
    <location>
        <begin position="58"/>
        <end position="77"/>
    </location>
</feature>
<dbReference type="Pfam" id="PF04014">
    <property type="entry name" value="MazE_antitoxin"/>
    <property type="match status" value="1"/>
</dbReference>
<dbReference type="PANTHER" id="PTHR40516:SF1">
    <property type="entry name" value="ANTITOXIN CHPS-RELATED"/>
    <property type="match status" value="1"/>
</dbReference>
<dbReference type="SMART" id="SM00966">
    <property type="entry name" value="SpoVT_AbrB"/>
    <property type="match status" value="1"/>
</dbReference>
<evidence type="ECO:0000259" key="3">
    <source>
        <dbReference type="PROSITE" id="PS51740"/>
    </source>
</evidence>
<organism evidence="4 5">
    <name type="scientific">Caenimonas sedimenti</name>
    <dbReference type="NCBI Taxonomy" id="2596921"/>
    <lineage>
        <taxon>Bacteria</taxon>
        <taxon>Pseudomonadati</taxon>
        <taxon>Pseudomonadota</taxon>
        <taxon>Betaproteobacteria</taxon>
        <taxon>Burkholderiales</taxon>
        <taxon>Comamonadaceae</taxon>
        <taxon>Caenimonas</taxon>
    </lineage>
</organism>
<comment type="caution">
    <text evidence="4">The sequence shown here is derived from an EMBL/GenBank/DDBJ whole genome shotgun (WGS) entry which is preliminary data.</text>
</comment>
<dbReference type="InterPro" id="IPR007159">
    <property type="entry name" value="SpoVT-AbrB_dom"/>
</dbReference>
<gene>
    <name evidence="4" type="ORF">FN976_21810</name>
</gene>
<keyword evidence="1 4" id="KW-0238">DNA-binding</keyword>
<keyword evidence="5" id="KW-1185">Reference proteome</keyword>
<reference evidence="4 5" key="1">
    <citation type="submission" date="2019-07" db="EMBL/GenBank/DDBJ databases">
        <title>Caenimonas sedimenti sp. nov., isolated from activated sludge.</title>
        <authorList>
            <person name="Xu J."/>
        </authorList>
    </citation>
    <scope>NUCLEOTIDE SEQUENCE [LARGE SCALE GENOMIC DNA]</scope>
    <source>
        <strain evidence="4 5">HX-9-20</strain>
    </source>
</reference>
<name>A0A562ZJ93_9BURK</name>
<sequence>MAEVGLAERDEGEHAETHGERNGDQARRCRRGDRPRSSWGGSVAASWRMRVWRQVGASCAPGEPGEAATGGQDTGNGRFGVQSFRTRTSRLEAAMQVEIQKWGKSGAVRLPAAVMQEVNVALGDQLELQTLDGKIVLIPTLRGYRLDDLIQGITKANLHASVEFGTSVGREVQ</sequence>
<accession>A0A562ZJ93</accession>
<dbReference type="SUPFAM" id="SSF89447">
    <property type="entry name" value="AbrB/MazE/MraZ-like"/>
    <property type="match status" value="1"/>
</dbReference>
<dbReference type="GO" id="GO:0097351">
    <property type="term" value="F:toxin sequestering activity"/>
    <property type="evidence" value="ECO:0007669"/>
    <property type="project" value="InterPro"/>
</dbReference>
<feature type="domain" description="SpoVT-AbrB" evidence="3">
    <location>
        <begin position="97"/>
        <end position="142"/>
    </location>
</feature>
<dbReference type="InterPro" id="IPR037914">
    <property type="entry name" value="SpoVT-AbrB_sf"/>
</dbReference>
<feature type="compositionally biased region" description="Basic and acidic residues" evidence="2">
    <location>
        <begin position="1"/>
        <end position="36"/>
    </location>
</feature>
<evidence type="ECO:0000256" key="2">
    <source>
        <dbReference type="SAM" id="MobiDB-lite"/>
    </source>
</evidence>
<dbReference type="InterPro" id="IPR039052">
    <property type="entry name" value="Antitox_PemI-like"/>
</dbReference>
<dbReference type="AlphaFoldDB" id="A0A562ZJ93"/>
<dbReference type="Gene3D" id="2.10.260.10">
    <property type="match status" value="1"/>
</dbReference>
<dbReference type="PROSITE" id="PS51740">
    <property type="entry name" value="SPOVT_ABRB"/>
    <property type="match status" value="1"/>
</dbReference>
<dbReference type="PANTHER" id="PTHR40516">
    <property type="entry name" value="ANTITOXIN CHPS-RELATED"/>
    <property type="match status" value="1"/>
</dbReference>
<feature type="compositionally biased region" description="Low complexity" evidence="2">
    <location>
        <begin position="60"/>
        <end position="71"/>
    </location>
</feature>
<dbReference type="Proteomes" id="UP000318199">
    <property type="component" value="Unassembled WGS sequence"/>
</dbReference>
<protein>
    <submittedName>
        <fullName evidence="4">AbrB/MazE/SpoVT family DNA-binding domain-containing protein</fullName>
    </submittedName>
</protein>
<evidence type="ECO:0000256" key="1">
    <source>
        <dbReference type="PROSITE-ProRule" id="PRU01076"/>
    </source>
</evidence>
<dbReference type="EMBL" id="VOBQ01000018">
    <property type="protein sequence ID" value="TWO68649.1"/>
    <property type="molecule type" value="Genomic_DNA"/>
</dbReference>